<proteinExistence type="predicted"/>
<protein>
    <recommendedName>
        <fullName evidence="4">DUF5709 domain-containing protein</fullName>
    </recommendedName>
</protein>
<keyword evidence="3" id="KW-1185">Reference proteome</keyword>
<dbReference type="AlphaFoldDB" id="A0A1H9AYE3"/>
<evidence type="ECO:0000256" key="1">
    <source>
        <dbReference type="SAM" id="MobiDB-lite"/>
    </source>
</evidence>
<name>A0A1H9AYE3_9ACTN</name>
<dbReference type="EMBL" id="FOET01000002">
    <property type="protein sequence ID" value="SEP81491.1"/>
    <property type="molecule type" value="Genomic_DNA"/>
</dbReference>
<sequence length="136" mass="14408">MSGEDEGTDRERRAREIAEEAERTRNPGNATYGPGEELPRSGEDMGTGEDHWEPGSEEEPGASPLGKGDVHAVAADDMEQPEIAAGPTPGMQPGETVERGPWTPPVEVDPPAGRNLPRDAAGERDAVRGQEEEGGL</sequence>
<evidence type="ECO:0008006" key="4">
    <source>
        <dbReference type="Google" id="ProtNLM"/>
    </source>
</evidence>
<dbReference type="RefSeq" id="WP_093655964.1">
    <property type="nucleotide sequence ID" value="NZ_FOET01000002.1"/>
</dbReference>
<dbReference type="Proteomes" id="UP000199055">
    <property type="component" value="Unassembled WGS sequence"/>
</dbReference>
<feature type="region of interest" description="Disordered" evidence="1">
    <location>
        <begin position="1"/>
        <end position="136"/>
    </location>
</feature>
<gene>
    <name evidence="2" type="ORF">SAMN05216481_10272</name>
</gene>
<organism evidence="2 3">
    <name type="scientific">Streptomyces radiopugnans</name>
    <dbReference type="NCBI Taxonomy" id="403935"/>
    <lineage>
        <taxon>Bacteria</taxon>
        <taxon>Bacillati</taxon>
        <taxon>Actinomycetota</taxon>
        <taxon>Actinomycetes</taxon>
        <taxon>Kitasatosporales</taxon>
        <taxon>Streptomycetaceae</taxon>
        <taxon>Streptomyces</taxon>
    </lineage>
</organism>
<accession>A0A1H9AYE3</accession>
<feature type="compositionally biased region" description="Basic and acidic residues" evidence="1">
    <location>
        <begin position="37"/>
        <end position="54"/>
    </location>
</feature>
<feature type="compositionally biased region" description="Basic and acidic residues" evidence="1">
    <location>
        <begin position="9"/>
        <end position="25"/>
    </location>
</feature>
<dbReference type="STRING" id="403935.SAMN05216481_10272"/>
<evidence type="ECO:0000313" key="3">
    <source>
        <dbReference type="Proteomes" id="UP000199055"/>
    </source>
</evidence>
<reference evidence="2 3" key="1">
    <citation type="submission" date="2016-10" db="EMBL/GenBank/DDBJ databases">
        <authorList>
            <person name="de Groot N.N."/>
        </authorList>
    </citation>
    <scope>NUCLEOTIDE SEQUENCE [LARGE SCALE GENOMIC DNA]</scope>
    <source>
        <strain evidence="2 3">CGMCC 4.3519</strain>
    </source>
</reference>
<evidence type="ECO:0000313" key="2">
    <source>
        <dbReference type="EMBL" id="SEP81491.1"/>
    </source>
</evidence>
<feature type="compositionally biased region" description="Basic and acidic residues" evidence="1">
    <location>
        <begin position="116"/>
        <end position="136"/>
    </location>
</feature>